<evidence type="ECO:0000256" key="1">
    <source>
        <dbReference type="SAM" id="SignalP"/>
    </source>
</evidence>
<name>A0A831QKK8_9FLAO</name>
<dbReference type="Gene3D" id="2.60.40.10">
    <property type="entry name" value="Immunoglobulins"/>
    <property type="match status" value="2"/>
</dbReference>
<gene>
    <name evidence="2" type="ORF">ENH87_03265</name>
</gene>
<feature type="chain" id="PRO_5032283115" evidence="1">
    <location>
        <begin position="27"/>
        <end position="753"/>
    </location>
</feature>
<sequence>MKTKLPHATSVFLIVFLFIGASQVFAQTIAFTDPPMPAPNQNNGSTNVWPRACASSAFNDYFVTVNWVGTANTNNEFILELSNNSGSFSAPTELDRVTDKNSNFEFFMNFVLPTNTRGNGYKMRVRSTSPAATSTASDAYAMYYLSFNSNLHISPNGDGTTPGNVQACDGSSVTLTVDNLPASSINTYQYAWYRSGTRLTETGPSIQTTGTGDYYVYVDYGDCTGSNPESNHIVINIGTSVDISINTPSNTAFCAGETAETLQANVQNSNYSYTWYKDGVQVQAKQIGGFTYAINTNDATFAGSYTVKVEGPGICTETSSPINITNAGAFTVSKTNADSMVVLPEQTTTLNATTTANSPNYQWYRNSTAIPNSNTSSLEISQAGTYYVAVTQTGGTCSSTTINSERTEVVSPNSFRFEIDYATAYESCSSSSIVLEVNQIYAELTDGSEIDVTSDSATNFTYQWKKGAASIASENSQSISLTSNTENGNYSVEGVSGSFNATSNSLPVQLGTNETLTITSTSTVYCSASDSIVLSSTTNLTGEDFVWERNGTTVNNTEIELIATQPGTYRLVVEKGICPLTSNEITIAPLDPNLITLDIDGDVIFPEGSSKTVNANGGTAYRWLNANSVEIATGPSVTFTEEGNYVLIANIDNCEISKSIEVTYLDLFNIPNVITPNGDGSNDQWVIPNSYSNKSDVRVTIYNAKGVEVLNNTNYQNNWPESSTAFNAQNQVFYYVIKNATETLKQGTITVIR</sequence>
<dbReference type="Proteomes" id="UP000886191">
    <property type="component" value="Unassembled WGS sequence"/>
</dbReference>
<dbReference type="InterPro" id="IPR036179">
    <property type="entry name" value="Ig-like_dom_sf"/>
</dbReference>
<reference evidence="2" key="1">
    <citation type="journal article" date="2020" name="mSystems">
        <title>Genome- and Community-Level Interaction Insights into Carbon Utilization and Element Cycling Functions of Hydrothermarchaeota in Hydrothermal Sediment.</title>
        <authorList>
            <person name="Zhou Z."/>
            <person name="Liu Y."/>
            <person name="Xu W."/>
            <person name="Pan J."/>
            <person name="Luo Z.H."/>
            <person name="Li M."/>
        </authorList>
    </citation>
    <scope>NUCLEOTIDE SEQUENCE [LARGE SCALE GENOMIC DNA]</scope>
    <source>
        <strain evidence="2">HyVt-345</strain>
    </source>
</reference>
<keyword evidence="1" id="KW-0732">Signal</keyword>
<dbReference type="EMBL" id="DRGL01000015">
    <property type="protein sequence ID" value="HEA19918.1"/>
    <property type="molecule type" value="Genomic_DNA"/>
</dbReference>
<feature type="signal peptide" evidence="1">
    <location>
        <begin position="1"/>
        <end position="26"/>
    </location>
</feature>
<organism evidence="2">
    <name type="scientific">Pricia antarctica</name>
    <dbReference type="NCBI Taxonomy" id="641691"/>
    <lineage>
        <taxon>Bacteria</taxon>
        <taxon>Pseudomonadati</taxon>
        <taxon>Bacteroidota</taxon>
        <taxon>Flavobacteriia</taxon>
        <taxon>Flavobacteriales</taxon>
        <taxon>Flavobacteriaceae</taxon>
        <taxon>Pricia</taxon>
    </lineage>
</organism>
<evidence type="ECO:0000313" key="2">
    <source>
        <dbReference type="EMBL" id="HEA19918.1"/>
    </source>
</evidence>
<dbReference type="Pfam" id="PF13585">
    <property type="entry name" value="CHU_C"/>
    <property type="match status" value="1"/>
</dbReference>
<protein>
    <submittedName>
        <fullName evidence="2">Gliding motility-associated C-terminal domain-containing protein</fullName>
    </submittedName>
</protein>
<dbReference type="InterPro" id="IPR013783">
    <property type="entry name" value="Ig-like_fold"/>
</dbReference>
<dbReference type="AlphaFoldDB" id="A0A831QKK8"/>
<comment type="caution">
    <text evidence="2">The sequence shown here is derived from an EMBL/GenBank/DDBJ whole genome shotgun (WGS) entry which is preliminary data.</text>
</comment>
<accession>A0A831QKK8</accession>
<proteinExistence type="predicted"/>
<dbReference type="SUPFAM" id="SSF48726">
    <property type="entry name" value="Immunoglobulin"/>
    <property type="match status" value="1"/>
</dbReference>